<keyword evidence="1" id="KW-1133">Transmembrane helix</keyword>
<evidence type="ECO:0000256" key="1">
    <source>
        <dbReference type="SAM" id="Phobius"/>
    </source>
</evidence>
<protein>
    <submittedName>
        <fullName evidence="2">Uncharacterized protein</fullName>
    </submittedName>
</protein>
<dbReference type="EMBL" id="KN838537">
    <property type="protein sequence ID" value="KIK09966.1"/>
    <property type="molecule type" value="Genomic_DNA"/>
</dbReference>
<dbReference type="PANTHER" id="PTHR38644">
    <property type="entry name" value="EXPRESSED PROTEIN"/>
    <property type="match status" value="1"/>
</dbReference>
<dbReference type="AlphaFoldDB" id="A0A0C9XYF6"/>
<proteinExistence type="predicted"/>
<dbReference type="PANTHER" id="PTHR38644:SF1">
    <property type="entry name" value="EXPRESSED PROTEIN"/>
    <property type="match status" value="1"/>
</dbReference>
<dbReference type="HOGENOM" id="CLU_019469_0_0_1"/>
<dbReference type="OrthoDB" id="5319015at2759"/>
<dbReference type="Proteomes" id="UP000054477">
    <property type="component" value="Unassembled WGS sequence"/>
</dbReference>
<reference evidence="3" key="2">
    <citation type="submission" date="2015-01" db="EMBL/GenBank/DDBJ databases">
        <title>Evolutionary Origins and Diversification of the Mycorrhizal Mutualists.</title>
        <authorList>
            <consortium name="DOE Joint Genome Institute"/>
            <consortium name="Mycorrhizal Genomics Consortium"/>
            <person name="Kohler A."/>
            <person name="Kuo A."/>
            <person name="Nagy L.G."/>
            <person name="Floudas D."/>
            <person name="Copeland A."/>
            <person name="Barry K.W."/>
            <person name="Cichocki N."/>
            <person name="Veneault-Fourrey C."/>
            <person name="LaButti K."/>
            <person name="Lindquist E.A."/>
            <person name="Lipzen A."/>
            <person name="Lundell T."/>
            <person name="Morin E."/>
            <person name="Murat C."/>
            <person name="Riley R."/>
            <person name="Ohm R."/>
            <person name="Sun H."/>
            <person name="Tunlid A."/>
            <person name="Henrissat B."/>
            <person name="Grigoriev I.V."/>
            <person name="Hibbett D.S."/>
            <person name="Martin F."/>
        </authorList>
    </citation>
    <scope>NUCLEOTIDE SEQUENCE [LARGE SCALE GENOMIC DNA]</scope>
    <source>
        <strain evidence="3">LaAM-08-1</strain>
    </source>
</reference>
<keyword evidence="1" id="KW-0812">Transmembrane</keyword>
<name>A0A0C9XYF6_9AGAR</name>
<keyword evidence="3" id="KW-1185">Reference proteome</keyword>
<evidence type="ECO:0000313" key="3">
    <source>
        <dbReference type="Proteomes" id="UP000054477"/>
    </source>
</evidence>
<feature type="transmembrane region" description="Helical" evidence="1">
    <location>
        <begin position="530"/>
        <end position="549"/>
    </location>
</feature>
<dbReference type="STRING" id="1095629.A0A0C9XYF6"/>
<gene>
    <name evidence="2" type="ORF">K443DRAFT_637068</name>
</gene>
<reference evidence="2 3" key="1">
    <citation type="submission" date="2014-04" db="EMBL/GenBank/DDBJ databases">
        <authorList>
            <consortium name="DOE Joint Genome Institute"/>
            <person name="Kuo A."/>
            <person name="Kohler A."/>
            <person name="Nagy L.G."/>
            <person name="Floudas D."/>
            <person name="Copeland A."/>
            <person name="Barry K.W."/>
            <person name="Cichocki N."/>
            <person name="Veneault-Fourrey C."/>
            <person name="LaButti K."/>
            <person name="Lindquist E.A."/>
            <person name="Lipzen A."/>
            <person name="Lundell T."/>
            <person name="Morin E."/>
            <person name="Murat C."/>
            <person name="Sun H."/>
            <person name="Tunlid A."/>
            <person name="Henrissat B."/>
            <person name="Grigoriev I.V."/>
            <person name="Hibbett D.S."/>
            <person name="Martin F."/>
            <person name="Nordberg H.P."/>
            <person name="Cantor M.N."/>
            <person name="Hua S.X."/>
        </authorList>
    </citation>
    <scope>NUCLEOTIDE SEQUENCE [LARGE SCALE GENOMIC DNA]</scope>
    <source>
        <strain evidence="2 3">LaAM-08-1</strain>
    </source>
</reference>
<sequence length="631" mass="70287">MTKCLPRTRFYATRRPGKFVLRLKLTRPLAKFLSTTQNHVAVNHDEALTLLRKAEALLPRVFPANTSSGVHRTTNTAEFWSGILSQAYDDLSAKTERPARVVVYGLDEWAKSQDIVTALLEDPLDSDETHSTLLRDRWKDVRQRNLTLIYGKPDKPDPSTLQIPVSYLMQFPVPLEITEIRALSSTQSTDHVMTTSYLPIDDSVMAALYKADIPIVVCNPITTPLSAILFFPFPSRTIIILTAGTSQAQYFDQVLQHSSSPHVRSTSRKFLVMDPVQATAALRVLRSDPTSFSEIQRYQDGFLGSNVNAITSVLETILDKPKTPSKVLSKPTLRTTLAFLHLQEALSAYSAFLQHARYDLDRLSLDVKGLDERIEEIEARTESDVFGRRHEDGLSSHDHEVAEALKLAEKEVREVMTRLNWWNAVGRVDEISNIVTAAVETAWCPALEKKLILHTGRLSTIQDALTAASFSMLSTHPSIPSAILRNTLEQLTFSTEYPLTPGTLIYPLHAGRRQIVDYPTTRLHLAGQRAVLGMTGGILSGACVSWAGWYGWLVGSGEGLFGFVGMDAGTAMGVGMLGALISLRWAVGQWERSKRKWWQDWVRVGEGLDRDLRVRSGGIPLPLGLITQTLF</sequence>
<evidence type="ECO:0000313" key="2">
    <source>
        <dbReference type="EMBL" id="KIK09966.1"/>
    </source>
</evidence>
<organism evidence="2 3">
    <name type="scientific">Laccaria amethystina LaAM-08-1</name>
    <dbReference type="NCBI Taxonomy" id="1095629"/>
    <lineage>
        <taxon>Eukaryota</taxon>
        <taxon>Fungi</taxon>
        <taxon>Dikarya</taxon>
        <taxon>Basidiomycota</taxon>
        <taxon>Agaricomycotina</taxon>
        <taxon>Agaricomycetes</taxon>
        <taxon>Agaricomycetidae</taxon>
        <taxon>Agaricales</taxon>
        <taxon>Agaricineae</taxon>
        <taxon>Hydnangiaceae</taxon>
        <taxon>Laccaria</taxon>
    </lineage>
</organism>
<feature type="transmembrane region" description="Helical" evidence="1">
    <location>
        <begin position="569"/>
        <end position="587"/>
    </location>
</feature>
<keyword evidence="1" id="KW-0472">Membrane</keyword>
<accession>A0A0C9XYF6</accession>